<evidence type="ECO:0000313" key="3">
    <source>
        <dbReference type="Proteomes" id="UP000033008"/>
    </source>
</evidence>
<dbReference type="InterPro" id="IPR011083">
    <property type="entry name" value="Phage_tail_collar_dom"/>
</dbReference>
<evidence type="ECO:0000259" key="1">
    <source>
        <dbReference type="Pfam" id="PF07484"/>
    </source>
</evidence>
<gene>
    <name evidence="2" type="ORF">Syn7803US103_33</name>
</gene>
<dbReference type="InterPro" id="IPR037053">
    <property type="entry name" value="Phage_tail_collar_dom_sf"/>
</dbReference>
<dbReference type="Pfam" id="PF07484">
    <property type="entry name" value="Collar"/>
    <property type="match status" value="1"/>
</dbReference>
<dbReference type="EMBL" id="KJ019069">
    <property type="protein sequence ID" value="AIX23928.1"/>
    <property type="molecule type" value="Genomic_DNA"/>
</dbReference>
<dbReference type="SUPFAM" id="SSF88874">
    <property type="entry name" value="Receptor-binding domain of short tail fibre protein gp12"/>
    <property type="match status" value="1"/>
</dbReference>
<dbReference type="KEGG" id="vg:24171211"/>
<dbReference type="Gene3D" id="3.90.1340.10">
    <property type="entry name" value="Phage tail collar domain"/>
    <property type="match status" value="1"/>
</dbReference>
<dbReference type="GeneID" id="24171211"/>
<name>A0A0E3HCC7_9CAUD</name>
<reference evidence="2 3" key="1">
    <citation type="submission" date="2013-12" db="EMBL/GenBank/DDBJ databases">
        <title>Ecological redundancy of diverse viral populations within a natural community.</title>
        <authorList>
            <person name="Gregory A.C."/>
            <person name="LaButti K."/>
            <person name="Copeland A."/>
            <person name="Woyke T."/>
            <person name="Sullivan M.B."/>
        </authorList>
    </citation>
    <scope>NUCLEOTIDE SEQUENCE [LARGE SCALE GENOMIC DNA]</scope>
    <source>
        <strain evidence="2">Syn7803US103</strain>
    </source>
</reference>
<organism evidence="2 3">
    <name type="scientific">Synechococcus phage ACG-2014j</name>
    <dbReference type="NCBI Taxonomy" id="1493514"/>
    <lineage>
        <taxon>Viruses</taxon>
        <taxon>Duplodnaviria</taxon>
        <taxon>Heunggongvirae</taxon>
        <taxon>Uroviricota</taxon>
        <taxon>Caudoviricetes</taxon>
        <taxon>Pantevenvirales</taxon>
        <taxon>Kyanoviridae</taxon>
        <taxon>Potamoivirus</taxon>
        <taxon>Potamoivirus tusconj</taxon>
    </lineage>
</organism>
<feature type="domain" description="Phage tail collar" evidence="1">
    <location>
        <begin position="570"/>
        <end position="611"/>
    </location>
</feature>
<dbReference type="OrthoDB" id="1679at10239"/>
<dbReference type="RefSeq" id="YP_009134015.1">
    <property type="nucleotide sequence ID" value="NC_026926.1"/>
</dbReference>
<dbReference type="Proteomes" id="UP000033008">
    <property type="component" value="Segment"/>
</dbReference>
<proteinExistence type="predicted"/>
<protein>
    <recommendedName>
        <fullName evidence="1">Phage tail collar domain-containing protein</fullName>
    </recommendedName>
</protein>
<accession>A0A0E3HCC7</accession>
<sequence length="981" mass="104411">MTFSFAPNDEPLYVSEGDYVQFKFKAPSSWDTTQTVTLQIGDLLQYWLITTIKEDFTPDPYPMQGFEDADVDTLYTFADGSRPGESIVVVSGLTPTTQAAVGISSNVPIPGGSPVTDYVAMRIDYDGDGSWDTGWIDNTASSLTVENGARIQVRGRTSTFYTQIMRIVLEIGTATEVWEVQNEAVPGNFAIPFPNFTDLDPVEPDTMIYSEVLAVQGLNEDAPISVSGTGEYALSVSGNTSTNVNGFDVLLGAAWSTSGIVSNGDYLQLRIPSSTANLTPVFTDLSIADTANGSTWTVTTGVADDDTPGNFSFQDKTGQLTDTLIGSDQQPSAGITGLTAGLSVPVEVVSTDSSLVRVRVNSGSIGVFPTSVQNGDKLTIYLQSNTSFNTPNTLQIKVGERTISTWTVITGSGPDSDAIFTPPIDLTNQVPNTYVTSSQVTISGINIPITINATNGSLISIDSDIPVAGPRTFDPNANTSFAITSLVPTNLNTSQPTVVTVGTGSLNNPFTWTVTSYASAPLPPDNLGVWYSKKVEKFDGYPIGTVLPILKENSVVGYGDLDGDLNSRYPGFIKCEGQSLSTTQYFMLFDVIEYTYGGSGSSFNVPDYRNRRLCGTGQVDASRGNSTSLPIDSGGSILSVGAEGGYWYFDKVDVLGSQPLEQIQGTGTSGVDSQFFTLGTVRITGLETVTDDIIFSITGQVSGIIGPLEDVIVNVPLHDHAYVAALPDSDGGDPLIKWGPPAGRSMFGGQTGTSTYRNQVGSSDDIAGKWADFIGGLGIFENEMKLYYGNGFNLKNWAAENLPTNWEVNVDVPSGAIGQSDFGSENDDATATVDFMTWWISPVSGLSGASLQSTGANEPNPAAAVVDTETTRFTIEQYIPTSGFTNAHAHFLTEDIVQNAQVDFSSGNSGGAGTITGGLGNGVTQLNLVFTQADIFMDMTDATFNWNSSFSKPTPSVTMTPQIQVPILNPFHKTKYIIKAY</sequence>
<evidence type="ECO:0000313" key="2">
    <source>
        <dbReference type="EMBL" id="AIX23928.1"/>
    </source>
</evidence>